<dbReference type="EMBL" id="NMUH01000546">
    <property type="protein sequence ID" value="MQL81089.1"/>
    <property type="molecule type" value="Genomic_DNA"/>
</dbReference>
<evidence type="ECO:0008006" key="5">
    <source>
        <dbReference type="Google" id="ProtNLM"/>
    </source>
</evidence>
<dbReference type="AlphaFoldDB" id="A0A843UMG2"/>
<reference evidence="3" key="1">
    <citation type="submission" date="2017-07" db="EMBL/GenBank/DDBJ databases">
        <title>Taro Niue Genome Assembly and Annotation.</title>
        <authorList>
            <person name="Atibalentja N."/>
            <person name="Keating K."/>
            <person name="Fields C.J."/>
        </authorList>
    </citation>
    <scope>NUCLEOTIDE SEQUENCE</scope>
    <source>
        <strain evidence="3">Niue_2</strain>
        <tissue evidence="3">Leaf</tissue>
    </source>
</reference>
<gene>
    <name evidence="3" type="ORF">Taro_013548</name>
</gene>
<feature type="signal peptide" evidence="2">
    <location>
        <begin position="1"/>
        <end position="27"/>
    </location>
</feature>
<evidence type="ECO:0000313" key="3">
    <source>
        <dbReference type="EMBL" id="MQL81089.1"/>
    </source>
</evidence>
<feature type="compositionally biased region" description="Polar residues" evidence="1">
    <location>
        <begin position="39"/>
        <end position="53"/>
    </location>
</feature>
<evidence type="ECO:0000256" key="2">
    <source>
        <dbReference type="SAM" id="SignalP"/>
    </source>
</evidence>
<evidence type="ECO:0000256" key="1">
    <source>
        <dbReference type="SAM" id="MobiDB-lite"/>
    </source>
</evidence>
<organism evidence="3 4">
    <name type="scientific">Colocasia esculenta</name>
    <name type="common">Wild taro</name>
    <name type="synonym">Arum esculentum</name>
    <dbReference type="NCBI Taxonomy" id="4460"/>
    <lineage>
        <taxon>Eukaryota</taxon>
        <taxon>Viridiplantae</taxon>
        <taxon>Streptophyta</taxon>
        <taxon>Embryophyta</taxon>
        <taxon>Tracheophyta</taxon>
        <taxon>Spermatophyta</taxon>
        <taxon>Magnoliopsida</taxon>
        <taxon>Liliopsida</taxon>
        <taxon>Araceae</taxon>
        <taxon>Aroideae</taxon>
        <taxon>Colocasieae</taxon>
        <taxon>Colocasia</taxon>
    </lineage>
</organism>
<protein>
    <recommendedName>
        <fullName evidence="5">Secreted protein</fullName>
    </recommendedName>
</protein>
<evidence type="ECO:0000313" key="4">
    <source>
        <dbReference type="Proteomes" id="UP000652761"/>
    </source>
</evidence>
<proteinExistence type="predicted"/>
<keyword evidence="4" id="KW-1185">Reference proteome</keyword>
<feature type="chain" id="PRO_5032738163" description="Secreted protein" evidence="2">
    <location>
        <begin position="28"/>
        <end position="110"/>
    </location>
</feature>
<name>A0A843UMG2_COLES</name>
<dbReference type="Proteomes" id="UP000652761">
    <property type="component" value="Unassembled WGS sequence"/>
</dbReference>
<comment type="caution">
    <text evidence="3">The sequence shown here is derived from an EMBL/GenBank/DDBJ whole genome shotgun (WGS) entry which is preliminary data.</text>
</comment>
<feature type="region of interest" description="Disordered" evidence="1">
    <location>
        <begin position="23"/>
        <end position="53"/>
    </location>
</feature>
<accession>A0A843UMG2</accession>
<sequence>MNKKTTCVTSLLPPLGQLLSVAQPAETCPDSPESEPHQDNNQQFWKNRTRTQGNQAMHLNLKNIAAKQCTSTQRATRQQPETSTTQFWGNLTSTRTNREELQEHLTRVRN</sequence>
<keyword evidence="2" id="KW-0732">Signal</keyword>